<dbReference type="GO" id="GO:0050667">
    <property type="term" value="P:homocysteine metabolic process"/>
    <property type="evidence" value="ECO:0007669"/>
    <property type="project" value="TreeGrafter"/>
</dbReference>
<dbReference type="GO" id="GO:0005829">
    <property type="term" value="C:cytosol"/>
    <property type="evidence" value="ECO:0007669"/>
    <property type="project" value="TreeGrafter"/>
</dbReference>
<evidence type="ECO:0000259" key="5">
    <source>
        <dbReference type="PROSITE" id="PS51384"/>
    </source>
</evidence>
<evidence type="ECO:0000313" key="6">
    <source>
        <dbReference type="EMBL" id="AGE96322.1"/>
    </source>
</evidence>
<evidence type="ECO:0000256" key="2">
    <source>
        <dbReference type="ARBA" id="ARBA00022630"/>
    </source>
</evidence>
<reference evidence="6" key="1">
    <citation type="journal article" date="2013" name="Eukaryot. Cell">
        <title>Extremely Reduced Levels of Heterozygosity in the Vertebrate Pathogen Encephalitozoon cuniculi.</title>
        <authorList>
            <person name="Selman M."/>
            <person name="Sak B."/>
            <person name="Kvac M."/>
            <person name="Farinelli L."/>
            <person name="Weiss L.M."/>
            <person name="Corradi N."/>
        </authorList>
    </citation>
    <scope>NUCLEOTIDE SEQUENCE</scope>
</reference>
<proteinExistence type="predicted"/>
<gene>
    <name evidence="6" type="ORF">ECU09_1710</name>
</gene>
<feature type="domain" description="FAD-binding FR-type" evidence="5">
    <location>
        <begin position="47"/>
        <end position="288"/>
    </location>
</feature>
<dbReference type="GO" id="GO:0050660">
    <property type="term" value="F:flavin adenine dinucleotide binding"/>
    <property type="evidence" value="ECO:0007669"/>
    <property type="project" value="TreeGrafter"/>
</dbReference>
<dbReference type="OMA" id="FISFIRN"/>
<dbReference type="Gene3D" id="2.40.30.10">
    <property type="entry name" value="Translation factors"/>
    <property type="match status" value="1"/>
</dbReference>
<dbReference type="Pfam" id="PF00667">
    <property type="entry name" value="FAD_binding_1"/>
    <property type="match status" value="1"/>
</dbReference>
<dbReference type="VEuPathDB" id="MicrosporidiaDB:AEWQ_091740"/>
<organism evidence="6">
    <name type="scientific">Encephalitozoon cuniculi</name>
    <name type="common">Microsporidian parasite</name>
    <dbReference type="NCBI Taxonomy" id="6035"/>
    <lineage>
        <taxon>Eukaryota</taxon>
        <taxon>Fungi</taxon>
        <taxon>Fungi incertae sedis</taxon>
        <taxon>Microsporidia</taxon>
        <taxon>Unikaryonidae</taxon>
        <taxon>Encephalitozoon</taxon>
    </lineage>
</organism>
<dbReference type="GO" id="GO:0030586">
    <property type="term" value="F:[methionine synthase] reductase (NADPH) activity"/>
    <property type="evidence" value="ECO:0007669"/>
    <property type="project" value="TreeGrafter"/>
</dbReference>
<dbReference type="Gene3D" id="3.40.50.80">
    <property type="entry name" value="Nucleotide-binding domain of ferredoxin-NADP reductase (FNR) module"/>
    <property type="match status" value="1"/>
</dbReference>
<dbReference type="PROSITE" id="PS51384">
    <property type="entry name" value="FAD_FR"/>
    <property type="match status" value="1"/>
</dbReference>
<keyword evidence="3" id="KW-0274">FAD</keyword>
<dbReference type="InterPro" id="IPR017938">
    <property type="entry name" value="Riboflavin_synthase-like_b-brl"/>
</dbReference>
<keyword evidence="2" id="KW-0285">Flavoprotein</keyword>
<evidence type="ECO:0000256" key="4">
    <source>
        <dbReference type="ARBA" id="ARBA00023002"/>
    </source>
</evidence>
<sequence length="387" mass="44945">MEFNPVRFEYNENYTKSMPNTFNKVEITPIDAGSLPRKFVFPSIENVECHTARIVEVEKLKTDWREVYRMKLDKKFDFKPGDSIGILCPNNDALVDEIMEILGLKDFGCQINRTGRSPFNYTGMIRDFFKHHFDFTSLPKKSLLFNLARSCTETNRRYIEYLCSKEGTADYLGIGRGWNNTIDIIRTFECKPALEEVIGECEIVKPRYFSLINEVGRESEILVGITSKIFDRFVRYGHVSDLVIKSKTEEIGVCLRTNFLFRMDYSSRKILAICTGTGIAPFLSFVSNLQTHQTIWIIYGFRNDEDDISRLIDSSRKVKISRVKSSSGLYVGDYLMMKADEIREYIDGECIAYVCGKMGMQRQIFEIFKRKFPDVVETKRLVFDQWG</sequence>
<dbReference type="GO" id="GO:0009086">
    <property type="term" value="P:methionine biosynthetic process"/>
    <property type="evidence" value="ECO:0007669"/>
    <property type="project" value="TreeGrafter"/>
</dbReference>
<name>M1KAF3_ENCCN</name>
<dbReference type="PANTHER" id="PTHR19384">
    <property type="entry name" value="NITRIC OXIDE SYNTHASE-RELATED"/>
    <property type="match status" value="1"/>
</dbReference>
<dbReference type="InterPro" id="IPR003097">
    <property type="entry name" value="CysJ-like_FAD-binding"/>
</dbReference>
<evidence type="ECO:0000256" key="3">
    <source>
        <dbReference type="ARBA" id="ARBA00022827"/>
    </source>
</evidence>
<dbReference type="Pfam" id="PF00175">
    <property type="entry name" value="NAD_binding_1"/>
    <property type="match status" value="1"/>
</dbReference>
<dbReference type="Gene3D" id="1.20.990.10">
    <property type="entry name" value="NADPH-cytochrome p450 Reductase, Chain A, domain 3"/>
    <property type="match status" value="1"/>
</dbReference>
<dbReference type="SUPFAM" id="SSF52343">
    <property type="entry name" value="Ferredoxin reductase-like, C-terminal NADP-linked domain"/>
    <property type="match status" value="1"/>
</dbReference>
<dbReference type="SUPFAM" id="SSF63380">
    <property type="entry name" value="Riboflavin synthase domain-like"/>
    <property type="match status" value="1"/>
</dbReference>
<dbReference type="EMBL" id="KC513616">
    <property type="protein sequence ID" value="AGE96322.1"/>
    <property type="molecule type" value="Genomic_DNA"/>
</dbReference>
<dbReference type="VEuPathDB" id="MicrosporidiaDB:M970_091720"/>
<dbReference type="InterPro" id="IPR017927">
    <property type="entry name" value="FAD-bd_FR_type"/>
</dbReference>
<dbReference type="InterPro" id="IPR039261">
    <property type="entry name" value="FNR_nucleotide-bd"/>
</dbReference>
<accession>M1KAF3</accession>
<evidence type="ECO:0000256" key="1">
    <source>
        <dbReference type="ARBA" id="ARBA00001974"/>
    </source>
</evidence>
<dbReference type="AlphaFoldDB" id="M1KAF3"/>
<dbReference type="VEuPathDB" id="MicrosporidiaDB:AEWD_091760"/>
<dbReference type="VEuPathDB" id="MicrosporidiaDB:AEWR_091720"/>
<dbReference type="GO" id="GO:0010181">
    <property type="term" value="F:FMN binding"/>
    <property type="evidence" value="ECO:0007669"/>
    <property type="project" value="TreeGrafter"/>
</dbReference>
<dbReference type="PRINTS" id="PR00371">
    <property type="entry name" value="FPNCR"/>
</dbReference>
<keyword evidence="4" id="KW-0560">Oxidoreductase</keyword>
<dbReference type="VEuPathDB" id="MicrosporidiaDB:ECU09_1710"/>
<comment type="cofactor">
    <cofactor evidence="1">
        <name>FAD</name>
        <dbReference type="ChEBI" id="CHEBI:57692"/>
    </cofactor>
</comment>
<protein>
    <submittedName>
        <fullName evidence="6">Putative oxidoreductase</fullName>
    </submittedName>
</protein>
<dbReference type="InterPro" id="IPR001709">
    <property type="entry name" value="Flavoprot_Pyr_Nucl_cyt_Rdtase"/>
</dbReference>
<dbReference type="InterPro" id="IPR023173">
    <property type="entry name" value="NADPH_Cyt_P450_Rdtase_alpha"/>
</dbReference>
<dbReference type="InterPro" id="IPR001433">
    <property type="entry name" value="OxRdtase_FAD/NAD-bd"/>
</dbReference>
<dbReference type="PANTHER" id="PTHR19384:SF84">
    <property type="entry name" value="METHIONINE SYNTHASE REDUCTASE"/>
    <property type="match status" value="1"/>
</dbReference>